<comment type="caution">
    <text evidence="3">The sequence shown here is derived from an EMBL/GenBank/DDBJ whole genome shotgun (WGS) entry which is preliminary data.</text>
</comment>
<keyword evidence="4" id="KW-1185">Reference proteome</keyword>
<dbReference type="InterPro" id="IPR013974">
    <property type="entry name" value="SAF"/>
</dbReference>
<dbReference type="InterPro" id="IPR031571">
    <property type="entry name" value="RcpC_dom"/>
</dbReference>
<feature type="domain" description="SAF" evidence="2">
    <location>
        <begin position="40"/>
        <end position="107"/>
    </location>
</feature>
<feature type="signal peptide" evidence="1">
    <location>
        <begin position="1"/>
        <end position="23"/>
    </location>
</feature>
<dbReference type="AlphaFoldDB" id="A0A9W6KIF9"/>
<proteinExistence type="predicted"/>
<dbReference type="Proteomes" id="UP001143480">
    <property type="component" value="Unassembled WGS sequence"/>
</dbReference>
<dbReference type="Pfam" id="PF16976">
    <property type="entry name" value="RcpC"/>
    <property type="match status" value="1"/>
</dbReference>
<dbReference type="NCBIfam" id="TIGR03177">
    <property type="entry name" value="pilus_cpaB"/>
    <property type="match status" value="1"/>
</dbReference>
<evidence type="ECO:0000259" key="2">
    <source>
        <dbReference type="SMART" id="SM00858"/>
    </source>
</evidence>
<reference evidence="3" key="2">
    <citation type="submission" date="2023-01" db="EMBL/GenBank/DDBJ databases">
        <authorList>
            <person name="Sun Q."/>
            <person name="Evtushenko L."/>
        </authorList>
    </citation>
    <scope>NUCLEOTIDE SEQUENCE</scope>
    <source>
        <strain evidence="3">VKM Ac-1321</strain>
    </source>
</reference>
<feature type="chain" id="PRO_5040928721" description="SAF domain-containing protein" evidence="1">
    <location>
        <begin position="24"/>
        <end position="251"/>
    </location>
</feature>
<protein>
    <recommendedName>
        <fullName evidence="2">SAF domain-containing protein</fullName>
    </recommendedName>
</protein>
<evidence type="ECO:0000313" key="4">
    <source>
        <dbReference type="Proteomes" id="UP001143480"/>
    </source>
</evidence>
<accession>A0A9W6KIF9</accession>
<dbReference type="EMBL" id="BSFP01000009">
    <property type="protein sequence ID" value="GLL00665.1"/>
    <property type="molecule type" value="Genomic_DNA"/>
</dbReference>
<evidence type="ECO:0000313" key="3">
    <source>
        <dbReference type="EMBL" id="GLL00665.1"/>
    </source>
</evidence>
<name>A0A9W6KIF9_9ACTN</name>
<dbReference type="PROSITE" id="PS51257">
    <property type="entry name" value="PROKAR_LIPOPROTEIN"/>
    <property type="match status" value="1"/>
</dbReference>
<keyword evidence="1" id="KW-0732">Signal</keyword>
<dbReference type="SMART" id="SM00858">
    <property type="entry name" value="SAF"/>
    <property type="match status" value="1"/>
</dbReference>
<evidence type="ECO:0000256" key="1">
    <source>
        <dbReference type="SAM" id="SignalP"/>
    </source>
</evidence>
<dbReference type="RefSeq" id="WP_261965318.1">
    <property type="nucleotide sequence ID" value="NZ_BAAAXA010000001.1"/>
</dbReference>
<reference evidence="3" key="1">
    <citation type="journal article" date="2014" name="Int. J. Syst. Evol. Microbiol.">
        <title>Complete genome sequence of Corynebacterium casei LMG S-19264T (=DSM 44701T), isolated from a smear-ripened cheese.</title>
        <authorList>
            <consortium name="US DOE Joint Genome Institute (JGI-PGF)"/>
            <person name="Walter F."/>
            <person name="Albersmeier A."/>
            <person name="Kalinowski J."/>
            <person name="Ruckert C."/>
        </authorList>
    </citation>
    <scope>NUCLEOTIDE SEQUENCE</scope>
    <source>
        <strain evidence="3">VKM Ac-1321</strain>
    </source>
</reference>
<sequence>MRRRLLLALVAFGLACLSVALMAAYAQRADERAVAGREPVRVYVAAKRVAAGTAARALRDDGLADLVVMPASTVPADALTSIGPAIEALVLTAPVERGQLLMRGMFDRMAVVTGGLSVPDGMLAVSVPVKLEGAVADYVRAGADVTVFLTAGDPEGTGPSPVVSATRMATRVLLSRVRVLAVGVRPVGSEAPEPLDPNNSDATVLLTLAVEQDDAQRVVLATKTGTLYAALLSPDTWVAPGGRVDTDRLFR</sequence>
<organism evidence="3 4">
    <name type="scientific">Dactylosporangium matsuzakiense</name>
    <dbReference type="NCBI Taxonomy" id="53360"/>
    <lineage>
        <taxon>Bacteria</taxon>
        <taxon>Bacillati</taxon>
        <taxon>Actinomycetota</taxon>
        <taxon>Actinomycetes</taxon>
        <taxon>Micromonosporales</taxon>
        <taxon>Micromonosporaceae</taxon>
        <taxon>Dactylosporangium</taxon>
    </lineage>
</organism>
<dbReference type="InterPro" id="IPR017592">
    <property type="entry name" value="Pilus_assmbl_Flp-typ_CpaB"/>
</dbReference>
<gene>
    <name evidence="3" type="ORF">GCM10017581_024060</name>
</gene>